<protein>
    <submittedName>
        <fullName evidence="2">Uncharacterized protein</fullName>
    </submittedName>
</protein>
<evidence type="ECO:0000313" key="3">
    <source>
        <dbReference type="Proteomes" id="UP001177670"/>
    </source>
</evidence>
<dbReference type="EMBL" id="JAHYIQ010000001">
    <property type="protein sequence ID" value="KAK1137934.1"/>
    <property type="molecule type" value="Genomic_DNA"/>
</dbReference>
<organism evidence="2 3">
    <name type="scientific">Melipona bicolor</name>
    <dbReference type="NCBI Taxonomy" id="60889"/>
    <lineage>
        <taxon>Eukaryota</taxon>
        <taxon>Metazoa</taxon>
        <taxon>Ecdysozoa</taxon>
        <taxon>Arthropoda</taxon>
        <taxon>Hexapoda</taxon>
        <taxon>Insecta</taxon>
        <taxon>Pterygota</taxon>
        <taxon>Neoptera</taxon>
        <taxon>Endopterygota</taxon>
        <taxon>Hymenoptera</taxon>
        <taxon>Apocrita</taxon>
        <taxon>Aculeata</taxon>
        <taxon>Apoidea</taxon>
        <taxon>Anthophila</taxon>
        <taxon>Apidae</taxon>
        <taxon>Melipona</taxon>
    </lineage>
</organism>
<keyword evidence="3" id="KW-1185">Reference proteome</keyword>
<feature type="non-terminal residue" evidence="2">
    <location>
        <position position="1"/>
    </location>
</feature>
<accession>A0AA40GI58</accession>
<feature type="compositionally biased region" description="Basic residues" evidence="1">
    <location>
        <begin position="66"/>
        <end position="84"/>
    </location>
</feature>
<feature type="non-terminal residue" evidence="2">
    <location>
        <position position="84"/>
    </location>
</feature>
<dbReference type="AlphaFoldDB" id="A0AA40GI58"/>
<comment type="caution">
    <text evidence="2">The sequence shown here is derived from an EMBL/GenBank/DDBJ whole genome shotgun (WGS) entry which is preliminary data.</text>
</comment>
<evidence type="ECO:0000313" key="2">
    <source>
        <dbReference type="EMBL" id="KAK1137934.1"/>
    </source>
</evidence>
<name>A0AA40GI58_9HYME</name>
<dbReference type="Proteomes" id="UP001177670">
    <property type="component" value="Unassembled WGS sequence"/>
</dbReference>
<feature type="region of interest" description="Disordered" evidence="1">
    <location>
        <begin position="1"/>
        <end position="84"/>
    </location>
</feature>
<evidence type="ECO:0000256" key="1">
    <source>
        <dbReference type="SAM" id="MobiDB-lite"/>
    </source>
</evidence>
<sequence length="84" mass="9572">IPVKPAFDLSTRVKRQKYHQESTQPRPISLRPDLPQLARPTSKNGPRSLRADEFPSNRATRAGSIPRKKRAGNSTRNGRRSQRK</sequence>
<reference evidence="2" key="1">
    <citation type="submission" date="2021-10" db="EMBL/GenBank/DDBJ databases">
        <title>Melipona bicolor Genome sequencing and assembly.</title>
        <authorList>
            <person name="Araujo N.S."/>
            <person name="Arias M.C."/>
        </authorList>
    </citation>
    <scope>NUCLEOTIDE SEQUENCE</scope>
    <source>
        <strain evidence="2">USP_2M_L1-L4_2017</strain>
        <tissue evidence="2">Whole body</tissue>
    </source>
</reference>
<gene>
    <name evidence="2" type="ORF">K0M31_002426</name>
</gene>
<proteinExistence type="predicted"/>